<reference evidence="1 2" key="2">
    <citation type="journal article" date="2019" name="G3 (Bethesda)">
        <title>Hybrid Assembly of the Genome of the Entomopathogenic Nematode Steinernema carpocapsae Identifies the X-Chromosome.</title>
        <authorList>
            <person name="Serra L."/>
            <person name="Macchietto M."/>
            <person name="Macias-Munoz A."/>
            <person name="McGill C.J."/>
            <person name="Rodriguez I.M."/>
            <person name="Rodriguez B."/>
            <person name="Murad R."/>
            <person name="Mortazavi A."/>
        </authorList>
    </citation>
    <scope>NUCLEOTIDE SEQUENCE [LARGE SCALE GENOMIC DNA]</scope>
    <source>
        <strain evidence="1 2">ALL</strain>
    </source>
</reference>
<dbReference type="EMBL" id="AZBU02000012">
    <property type="protein sequence ID" value="TKR59372.1"/>
    <property type="molecule type" value="Genomic_DNA"/>
</dbReference>
<evidence type="ECO:0000313" key="1">
    <source>
        <dbReference type="EMBL" id="TKR59372.1"/>
    </source>
</evidence>
<evidence type="ECO:0000313" key="2">
    <source>
        <dbReference type="Proteomes" id="UP000298663"/>
    </source>
</evidence>
<organism evidence="1 2">
    <name type="scientific">Steinernema carpocapsae</name>
    <name type="common">Entomopathogenic nematode</name>
    <dbReference type="NCBI Taxonomy" id="34508"/>
    <lineage>
        <taxon>Eukaryota</taxon>
        <taxon>Metazoa</taxon>
        <taxon>Ecdysozoa</taxon>
        <taxon>Nematoda</taxon>
        <taxon>Chromadorea</taxon>
        <taxon>Rhabditida</taxon>
        <taxon>Tylenchina</taxon>
        <taxon>Panagrolaimomorpha</taxon>
        <taxon>Strongyloidoidea</taxon>
        <taxon>Steinernematidae</taxon>
        <taxon>Steinernema</taxon>
    </lineage>
</organism>
<keyword evidence="2" id="KW-1185">Reference proteome</keyword>
<comment type="caution">
    <text evidence="1">The sequence shown here is derived from an EMBL/GenBank/DDBJ whole genome shotgun (WGS) entry which is preliminary data.</text>
</comment>
<gene>
    <name evidence="1" type="ORF">L596_029051</name>
</gene>
<protein>
    <submittedName>
        <fullName evidence="1">Uncharacterized protein</fullName>
    </submittedName>
</protein>
<dbReference type="AlphaFoldDB" id="A0A4U5LTH5"/>
<accession>A0A4U5LTH5</accession>
<proteinExistence type="predicted"/>
<reference evidence="1 2" key="1">
    <citation type="journal article" date="2015" name="Genome Biol.">
        <title>Comparative genomics of Steinernema reveals deeply conserved gene regulatory networks.</title>
        <authorList>
            <person name="Dillman A.R."/>
            <person name="Macchietto M."/>
            <person name="Porter C.F."/>
            <person name="Rogers A."/>
            <person name="Williams B."/>
            <person name="Antoshechkin I."/>
            <person name="Lee M.M."/>
            <person name="Goodwin Z."/>
            <person name="Lu X."/>
            <person name="Lewis E.E."/>
            <person name="Goodrich-Blair H."/>
            <person name="Stock S.P."/>
            <person name="Adams B.J."/>
            <person name="Sternberg P.W."/>
            <person name="Mortazavi A."/>
        </authorList>
    </citation>
    <scope>NUCLEOTIDE SEQUENCE [LARGE SCALE GENOMIC DNA]</scope>
    <source>
        <strain evidence="1 2">ALL</strain>
    </source>
</reference>
<dbReference type="Proteomes" id="UP000298663">
    <property type="component" value="Unassembled WGS sequence"/>
</dbReference>
<name>A0A4U5LTH5_STECR</name>
<sequence>MDTWYFKTSFEHEDLPHHQALVNPRVNNGINCHDLHVAVLDRCAFERLMFEGKSEQEITASKSVLVKVRRGHRASHRRRRFSNSHHREETDSSEFTHIPQHLSLIYFRLPVSTLQNRIFSALIISSAVSVIAQQQKRFQDPSS</sequence>